<sequence>MMIVLLAELVLTSVRLALSLKVIFIQLILSSVQTVVLAQMYVLLKQFTQLNNTIPQNKIKAAFLMEKRPLLIFTPTQVLKPDTLKNKEGCIFSLMTPFFSI</sequence>
<evidence type="ECO:0000313" key="1">
    <source>
        <dbReference type="EMBL" id="EFR53675.1"/>
    </source>
</evidence>
<organism evidence="1 2">
    <name type="scientific">Bacteroides fragilis 3_1_12</name>
    <dbReference type="NCBI Taxonomy" id="457424"/>
    <lineage>
        <taxon>Bacteria</taxon>
        <taxon>Pseudomonadati</taxon>
        <taxon>Bacteroidota</taxon>
        <taxon>Bacteroidia</taxon>
        <taxon>Bacteroidales</taxon>
        <taxon>Bacteroidaceae</taxon>
        <taxon>Bacteroides</taxon>
    </lineage>
</organism>
<evidence type="ECO:0000313" key="2">
    <source>
        <dbReference type="Proteomes" id="UP000005101"/>
    </source>
</evidence>
<keyword evidence="2" id="KW-1185">Reference proteome</keyword>
<dbReference type="Proteomes" id="UP000005101">
    <property type="component" value="Unassembled WGS sequence"/>
</dbReference>
<dbReference type="EMBL" id="EQ973214">
    <property type="protein sequence ID" value="EFR53675.1"/>
    <property type="molecule type" value="Genomic_DNA"/>
</dbReference>
<reference evidence="1 2" key="1">
    <citation type="submission" date="2008-12" db="EMBL/GenBank/DDBJ databases">
        <title>Annotation of Bacteroides fragilis strain 3_1_12.</title>
        <authorList>
            <consortium name="The Broad Institute Genome Sequencing Platform"/>
            <person name="Ward D."/>
            <person name="Young S.K."/>
            <person name="Kodira C.D."/>
            <person name="Zeng Q."/>
            <person name="Koehrsen M."/>
            <person name="Alvarado L."/>
            <person name="Berlin A."/>
            <person name="Borenstein D."/>
            <person name="Chen Z."/>
            <person name="Engels R."/>
            <person name="Freedman E."/>
            <person name="Gellesch M."/>
            <person name="Goldberg J."/>
            <person name="Griggs A."/>
            <person name="Gujja S."/>
            <person name="Heiman D."/>
            <person name="Hepburn T."/>
            <person name="Howarth C."/>
            <person name="Jen D."/>
            <person name="Larson L."/>
            <person name="Lewis B."/>
            <person name="Mehta T."/>
            <person name="Park D."/>
            <person name="Pearson M."/>
            <person name="Roberts A."/>
            <person name="Saif S."/>
            <person name="Shea T."/>
            <person name="Shenoy N."/>
            <person name="Sisk P."/>
            <person name="Stolte C."/>
            <person name="Sykes S."/>
            <person name="Walk T."/>
            <person name="White J."/>
            <person name="Yandava C."/>
            <person name="Allen-Vercoe E."/>
            <person name="Strauss J."/>
            <person name="Ambrose C."/>
            <person name="Lander E."/>
            <person name="Nusbaum C."/>
            <person name="Galagan J."/>
            <person name="Birren B."/>
        </authorList>
    </citation>
    <scope>NUCLEOTIDE SEQUENCE [LARGE SCALE GENOMIC DNA]</scope>
    <source>
        <strain evidence="1 2">3_1_12</strain>
    </source>
</reference>
<gene>
    <name evidence="1" type="ORF">BFAG_02370</name>
</gene>
<accession>A0ABN0BL94</accession>
<name>A0ABN0BL94_BACFG</name>
<protein>
    <submittedName>
        <fullName evidence="1">Uncharacterized protein</fullName>
    </submittedName>
</protein>
<proteinExistence type="predicted"/>